<dbReference type="InterPro" id="IPR002509">
    <property type="entry name" value="NODB_dom"/>
</dbReference>
<evidence type="ECO:0000259" key="3">
    <source>
        <dbReference type="PROSITE" id="PS51677"/>
    </source>
</evidence>
<comment type="caution">
    <text evidence="4">The sequence shown here is derived from an EMBL/GenBank/DDBJ whole genome shotgun (WGS) entry which is preliminary data.</text>
</comment>
<dbReference type="EMBL" id="JBFDTB010000015">
    <property type="protein sequence ID" value="MEW3466418.1"/>
    <property type="molecule type" value="Genomic_DNA"/>
</dbReference>
<keyword evidence="2 4" id="KW-0378">Hydrolase</keyword>
<dbReference type="Gene3D" id="3.20.20.370">
    <property type="entry name" value="Glycoside hydrolase/deacetylase"/>
    <property type="match status" value="1"/>
</dbReference>
<dbReference type="PANTHER" id="PTHR10587">
    <property type="entry name" value="GLYCOSYL TRANSFERASE-RELATED"/>
    <property type="match status" value="1"/>
</dbReference>
<dbReference type="Pfam" id="PF01522">
    <property type="entry name" value="Polysacc_deac_1"/>
    <property type="match status" value="1"/>
</dbReference>
<keyword evidence="1" id="KW-0479">Metal-binding</keyword>
<dbReference type="InterPro" id="IPR050248">
    <property type="entry name" value="Polysacc_deacetylase_ArnD"/>
</dbReference>
<reference evidence="4 5" key="1">
    <citation type="submission" date="2024-05" db="EMBL/GenBank/DDBJ databases">
        <title>Human gut microbiome strain richness.</title>
        <authorList>
            <person name="Chen-Liaw A."/>
        </authorList>
    </citation>
    <scope>NUCLEOTIDE SEQUENCE [LARGE SCALE GENOMIC DNA]</scope>
    <source>
        <strain evidence="4 5">J1100102st1_G3_J1100102_180507</strain>
    </source>
</reference>
<dbReference type="PROSITE" id="PS51677">
    <property type="entry name" value="NODB"/>
    <property type="match status" value="1"/>
</dbReference>
<feature type="domain" description="NodB homology" evidence="3">
    <location>
        <begin position="265"/>
        <end position="439"/>
    </location>
</feature>
<evidence type="ECO:0000313" key="5">
    <source>
        <dbReference type="Proteomes" id="UP001554047"/>
    </source>
</evidence>
<evidence type="ECO:0000256" key="2">
    <source>
        <dbReference type="ARBA" id="ARBA00022801"/>
    </source>
</evidence>
<evidence type="ECO:0000313" key="4">
    <source>
        <dbReference type="EMBL" id="MEW3466418.1"/>
    </source>
</evidence>
<keyword evidence="5" id="KW-1185">Reference proteome</keyword>
<gene>
    <name evidence="4" type="ORF">AB1I55_09975</name>
</gene>
<protein>
    <submittedName>
        <fullName evidence="4">Polysaccharide deacetylase family protein</fullName>
        <ecNumber evidence="4">3.-.-.-</ecNumber>
    </submittedName>
</protein>
<proteinExistence type="predicted"/>
<dbReference type="EC" id="3.-.-.-" evidence="4"/>
<dbReference type="CDD" id="cd10954">
    <property type="entry name" value="CE4_CtAXE_like"/>
    <property type="match status" value="1"/>
</dbReference>
<name>A0ABV3MDA0_9ENTE</name>
<dbReference type="RefSeq" id="WP_196044395.1">
    <property type="nucleotide sequence ID" value="NZ_JBFDTA010000010.1"/>
</dbReference>
<dbReference type="InterPro" id="IPR011330">
    <property type="entry name" value="Glyco_hydro/deAcase_b/a-brl"/>
</dbReference>
<dbReference type="Proteomes" id="UP001554047">
    <property type="component" value="Unassembled WGS sequence"/>
</dbReference>
<dbReference type="GO" id="GO:0016787">
    <property type="term" value="F:hydrolase activity"/>
    <property type="evidence" value="ECO:0007669"/>
    <property type="project" value="UniProtKB-KW"/>
</dbReference>
<accession>A0ABV3MDA0</accession>
<dbReference type="PANTHER" id="PTHR10587:SF133">
    <property type="entry name" value="CHITIN DEACETYLASE 1-RELATED"/>
    <property type="match status" value="1"/>
</dbReference>
<evidence type="ECO:0000256" key="1">
    <source>
        <dbReference type="ARBA" id="ARBA00022723"/>
    </source>
</evidence>
<organism evidence="4 5">
    <name type="scientific">Enterococcus entomosocium</name>
    <dbReference type="NCBI Taxonomy" id="3034352"/>
    <lineage>
        <taxon>Bacteria</taxon>
        <taxon>Bacillati</taxon>
        <taxon>Bacillota</taxon>
        <taxon>Bacilli</taxon>
        <taxon>Lactobacillales</taxon>
        <taxon>Enterococcaceae</taxon>
        <taxon>Enterococcus</taxon>
    </lineage>
</organism>
<sequence>MRKKLLLIAIFCALILTLVVGAMYKYLMSQVYGEEQTNFEMQVEKTIKTEFFDRDITQIEESKSGDNQYNKYYLYYSATENKNIIKQLEAQTQVASKQLKDSRSMVLSYVNEEKVNDALINRQLVTKEYIWDDKTKSLKYLGELKELSEILLSKNRNEPRLKDIVNDESDLLAINRIVQEQLLSTRTKLKSTIDEEELDQVLTNDFLSKDSKITLLPHSIQIAFDKEVLGVTKMNVDTEKILPFIDPAIVSDNNLPKKSLDQKRNYVALTFDDGPNDTSTKKLLRELKKEKIKATFFVLGQMVDKNPEVAKKIVGEGHEIGSHSYTHPDLTQVTLDKVKEEVLKTDKAIFHATGVLPKLFRPPYGAVNGAVAKTIGLPIIQWNVDSEDWQVKNKDLIVNKVIDTVENGSIILIHDIHERSVESIPEMVSQLRKRGYEFVTISELLSYGQKPLNQYFGLADQREIK</sequence>
<dbReference type="SUPFAM" id="SSF88713">
    <property type="entry name" value="Glycoside hydrolase/deacetylase"/>
    <property type="match status" value="1"/>
</dbReference>